<dbReference type="PANTHER" id="PTHR13239">
    <property type="entry name" value="PROTEIN REQUIRED FOR HYPHAL ANASTOMOSIS HAM-2"/>
    <property type="match status" value="1"/>
</dbReference>
<reference evidence="4" key="1">
    <citation type="journal article" date="2020" name="Stud. Mycol.">
        <title>101 Dothideomycetes genomes: a test case for predicting lifestyles and emergence of pathogens.</title>
        <authorList>
            <person name="Haridas S."/>
            <person name="Albert R."/>
            <person name="Binder M."/>
            <person name="Bloem J."/>
            <person name="Labutti K."/>
            <person name="Salamov A."/>
            <person name="Andreopoulos B."/>
            <person name="Baker S."/>
            <person name="Barry K."/>
            <person name="Bills G."/>
            <person name="Bluhm B."/>
            <person name="Cannon C."/>
            <person name="Castanera R."/>
            <person name="Culley D."/>
            <person name="Daum C."/>
            <person name="Ezra D."/>
            <person name="Gonzalez J."/>
            <person name="Henrissat B."/>
            <person name="Kuo A."/>
            <person name="Liang C."/>
            <person name="Lipzen A."/>
            <person name="Lutzoni F."/>
            <person name="Magnuson J."/>
            <person name="Mondo S."/>
            <person name="Nolan M."/>
            <person name="Ohm R."/>
            <person name="Pangilinan J."/>
            <person name="Park H.-J."/>
            <person name="Ramirez L."/>
            <person name="Alfaro M."/>
            <person name="Sun H."/>
            <person name="Tritt A."/>
            <person name="Yoshinaga Y."/>
            <person name="Zwiers L.-H."/>
            <person name="Turgeon B."/>
            <person name="Goodwin S."/>
            <person name="Spatafora J."/>
            <person name="Crous P."/>
            <person name="Grigoriev I."/>
        </authorList>
    </citation>
    <scope>NUCLEOTIDE SEQUENCE</scope>
    <source>
        <strain evidence="4">CBS 262.69</strain>
    </source>
</reference>
<organism evidence="4 5">
    <name type="scientific">Trichodelitschia bisporula</name>
    <dbReference type="NCBI Taxonomy" id="703511"/>
    <lineage>
        <taxon>Eukaryota</taxon>
        <taxon>Fungi</taxon>
        <taxon>Dikarya</taxon>
        <taxon>Ascomycota</taxon>
        <taxon>Pezizomycotina</taxon>
        <taxon>Dothideomycetes</taxon>
        <taxon>Dothideomycetes incertae sedis</taxon>
        <taxon>Phaeotrichales</taxon>
        <taxon>Phaeotrichaceae</taxon>
        <taxon>Trichodelitschia</taxon>
    </lineage>
</organism>
<feature type="compositionally biased region" description="Acidic residues" evidence="1">
    <location>
        <begin position="224"/>
        <end position="241"/>
    </location>
</feature>
<protein>
    <submittedName>
        <fullName evidence="4">N1221-domain-containing protein</fullName>
    </submittedName>
</protein>
<feature type="compositionally biased region" description="Acidic residues" evidence="1">
    <location>
        <begin position="798"/>
        <end position="807"/>
    </location>
</feature>
<dbReference type="PANTHER" id="PTHR13239:SF4">
    <property type="entry name" value="AT25231P"/>
    <property type="match status" value="1"/>
</dbReference>
<evidence type="ECO:0000313" key="4">
    <source>
        <dbReference type="EMBL" id="KAF2397055.1"/>
    </source>
</evidence>
<dbReference type="OrthoDB" id="18234at2759"/>
<feature type="compositionally biased region" description="Acidic residues" evidence="1">
    <location>
        <begin position="587"/>
        <end position="602"/>
    </location>
</feature>
<dbReference type="InterPro" id="IPR012486">
    <property type="entry name" value="Far11/STRP_N"/>
</dbReference>
<accession>A0A6G1HMS0</accession>
<feature type="domain" description="Far11/STRP C-terminal" evidence="3">
    <location>
        <begin position="547"/>
        <end position="998"/>
    </location>
</feature>
<feature type="domain" description="Far11/STRP N-terminal" evidence="2">
    <location>
        <begin position="110"/>
        <end position="448"/>
    </location>
</feature>
<feature type="region of interest" description="Disordered" evidence="1">
    <location>
        <begin position="585"/>
        <end position="610"/>
    </location>
</feature>
<dbReference type="SMART" id="SM01293">
    <property type="entry name" value="DUF3402"/>
    <property type="match status" value="1"/>
</dbReference>
<feature type="region of interest" description="Disordered" evidence="1">
    <location>
        <begin position="481"/>
        <end position="500"/>
    </location>
</feature>
<dbReference type="AlphaFoldDB" id="A0A6G1HMS0"/>
<evidence type="ECO:0000313" key="5">
    <source>
        <dbReference type="Proteomes" id="UP000799640"/>
    </source>
</evidence>
<dbReference type="Proteomes" id="UP000799640">
    <property type="component" value="Unassembled WGS sequence"/>
</dbReference>
<gene>
    <name evidence="4" type="ORF">EJ06DRAFT_544676</name>
</gene>
<dbReference type="GO" id="GO:0007010">
    <property type="term" value="P:cytoskeleton organization"/>
    <property type="evidence" value="ECO:0007669"/>
    <property type="project" value="TreeGrafter"/>
</dbReference>
<dbReference type="Pfam" id="PF11882">
    <property type="entry name" value="DUF3402"/>
    <property type="match status" value="1"/>
</dbReference>
<proteinExistence type="predicted"/>
<dbReference type="InterPro" id="IPR040185">
    <property type="entry name" value="Far11/STRP"/>
</dbReference>
<feature type="compositionally biased region" description="Basic and acidic residues" evidence="1">
    <location>
        <begin position="32"/>
        <end position="50"/>
    </location>
</feature>
<dbReference type="GO" id="GO:0005829">
    <property type="term" value="C:cytosol"/>
    <property type="evidence" value="ECO:0007669"/>
    <property type="project" value="TreeGrafter"/>
</dbReference>
<feature type="region of interest" description="Disordered" evidence="1">
    <location>
        <begin position="1"/>
        <end position="88"/>
    </location>
</feature>
<sequence length="1055" mass="118261">MADDNENETDTLPGLLTAASLSTPNPPLDTVEAARADLLGDKPGLPKERIPLPTRPGLGRNASVPTSSVSTTPPPLPPGTILGEPRLTSPDSLSLMQLRRLVAEMPRVQAAPYAFVYRDAAMLAEEVEEWFAYSVEERARILKTHSSFTVEWGQYKNRVFVNYDEGTYDWVNAAPEQREEFMRRLVGGLREVDLEKRLRQLEALLYLVLGCWYEVAGVPKPEKEGEEEEEEEEEEEGEMSPEAERVKAVKAAYALSALQIEWIKSNVLLLFECGGVQAVFDTACAACLRECSVDPTRFDNSAVQKEAEQREAWCALTALYFCIEVARSWEDEGKRLELRAELLSLEPNLLIALSEIVSKIRWDDTIQLPLLKVLLTLWKSILVIIGGLPDAEDAKKSFLDPEATYKKPPRGPMITASPLDYHTFRQEISSKYPAYNPPPAYFPLEPDEKSILPPLRISTKPPSMPTAQPAHGTSILHQPVHIATPMPSPPPSPAAGKGTKKQNYQTNNMFPFLYPPLDASSNQLGGKGATDLQDALVSRKWEGPEIPTSILEAAELFAERMRATRGLKQLWEERDEFMKFERGWTDLEGEGTGDGEGEEGERGDDGSFEKVEKRVEKLPKHTYDGSVSERLQRVEDFYRDGLPHLQSIVMVLLKTILANVTALITQANGQNGSGGFHFEGAAKPENNGGSGANLDTAHISTEELDGMRSQEITAKAVSGMLIVLLKWFKVSHILKFEYLTQLLVDANYIPMVLKLLQTQETEKIVNYRCERDALNFFHYCRANSRAGLAEVTGGGTELDLDDDDDEAAPPPVIKLRRDEPRAPSPPRAPPVVPEVDELGMPTTELPLQPITSFSWRNFFSAINFLRVLQKVCKHKAHRNLMLITYKSATYLKKGLKVPQPELRLYTLKLFKNQVPYCGRKWRQNNMRVITAVYLHCRPELRDDWLCNGDVDADVEQSVPLEQSLRALTHWYNLRRYPRQMGARPGVLGEEAAFFAREVERFGRPGPGREPADPAVVRADIRVGSAWWWVGARRTRPEGYAVHGILLTCLPYLLSG</sequence>
<name>A0A6G1HMS0_9PEZI</name>
<dbReference type="InterPro" id="IPR021819">
    <property type="entry name" value="Far11/STRP_C"/>
</dbReference>
<evidence type="ECO:0000256" key="1">
    <source>
        <dbReference type="SAM" id="MobiDB-lite"/>
    </source>
</evidence>
<dbReference type="SMART" id="SM01292">
    <property type="entry name" value="N1221"/>
    <property type="match status" value="1"/>
</dbReference>
<feature type="region of interest" description="Disordered" evidence="1">
    <location>
        <begin position="220"/>
        <end position="242"/>
    </location>
</feature>
<keyword evidence="5" id="KW-1185">Reference proteome</keyword>
<evidence type="ECO:0000259" key="3">
    <source>
        <dbReference type="SMART" id="SM01293"/>
    </source>
</evidence>
<feature type="region of interest" description="Disordered" evidence="1">
    <location>
        <begin position="795"/>
        <end position="834"/>
    </location>
</feature>
<dbReference type="EMBL" id="ML996704">
    <property type="protein sequence ID" value="KAF2397055.1"/>
    <property type="molecule type" value="Genomic_DNA"/>
</dbReference>
<evidence type="ECO:0000259" key="2">
    <source>
        <dbReference type="SMART" id="SM01292"/>
    </source>
</evidence>
<dbReference type="Pfam" id="PF07923">
    <property type="entry name" value="N1221"/>
    <property type="match status" value="1"/>
</dbReference>
<feature type="compositionally biased region" description="Pro residues" evidence="1">
    <location>
        <begin position="822"/>
        <end position="832"/>
    </location>
</feature>